<evidence type="ECO:0000313" key="2">
    <source>
        <dbReference type="EMBL" id="EXJ77804.1"/>
    </source>
</evidence>
<dbReference type="PANTHER" id="PTHR33558">
    <property type="entry name" value="GLUTAREDOXIN-LIKE PROTEIN C5ORF63 HOMOLOG"/>
    <property type="match status" value="1"/>
</dbReference>
<dbReference type="Pfam" id="PF05768">
    <property type="entry name" value="Glrx-like"/>
    <property type="match status" value="1"/>
</dbReference>
<comment type="caution">
    <text evidence="2">The sequence shown here is derived from an EMBL/GenBank/DDBJ whole genome shotgun (WGS) entry which is preliminary data.</text>
</comment>
<sequence length="111" mass="12253">MRPSIALRSSTVRLTLFTRANCGLCDVAKSRIVEFKKQRPVDYVEVDIMSPGQEKWKAVYDFDVPVLHVDKGAGKADSSNGPTLDAAKKLMHRFTVQEVEAAVEEVEAAST</sequence>
<dbReference type="HOGENOM" id="CLU_125054_0_2_1"/>
<proteinExistence type="inferred from homology"/>
<gene>
    <name evidence="2" type="ORF">A1O3_10033</name>
</gene>
<name>W9Y5S9_9EURO</name>
<dbReference type="InterPro" id="IPR008554">
    <property type="entry name" value="Glutaredoxin-like"/>
</dbReference>
<dbReference type="Gene3D" id="3.40.30.10">
    <property type="entry name" value="Glutaredoxin"/>
    <property type="match status" value="1"/>
</dbReference>
<keyword evidence="1" id="KW-0813">Transport</keyword>
<dbReference type="GeneID" id="19174114"/>
<keyword evidence="1" id="KW-0249">Electron transport</keyword>
<dbReference type="AlphaFoldDB" id="W9Y5S9"/>
<protein>
    <recommendedName>
        <fullName evidence="1">Glutaredoxin-like protein</fullName>
    </recommendedName>
</protein>
<dbReference type="EMBL" id="AMGY01000010">
    <property type="protein sequence ID" value="EXJ77804.1"/>
    <property type="molecule type" value="Genomic_DNA"/>
</dbReference>
<keyword evidence="3" id="KW-1185">Reference proteome</keyword>
<dbReference type="RefSeq" id="XP_007738314.1">
    <property type="nucleotide sequence ID" value="XM_007740124.1"/>
</dbReference>
<reference evidence="2 3" key="1">
    <citation type="submission" date="2013-03" db="EMBL/GenBank/DDBJ databases">
        <title>The Genome Sequence of Capronia epimyces CBS 606.96.</title>
        <authorList>
            <consortium name="The Broad Institute Genomics Platform"/>
            <person name="Cuomo C."/>
            <person name="de Hoog S."/>
            <person name="Gorbushina A."/>
            <person name="Walker B."/>
            <person name="Young S.K."/>
            <person name="Zeng Q."/>
            <person name="Gargeya S."/>
            <person name="Fitzgerald M."/>
            <person name="Haas B."/>
            <person name="Abouelleil A."/>
            <person name="Allen A.W."/>
            <person name="Alvarado L."/>
            <person name="Arachchi H.M."/>
            <person name="Berlin A.M."/>
            <person name="Chapman S.B."/>
            <person name="Gainer-Dewar J."/>
            <person name="Goldberg J."/>
            <person name="Griggs A."/>
            <person name="Gujja S."/>
            <person name="Hansen M."/>
            <person name="Howarth C."/>
            <person name="Imamovic A."/>
            <person name="Ireland A."/>
            <person name="Larimer J."/>
            <person name="McCowan C."/>
            <person name="Murphy C."/>
            <person name="Pearson M."/>
            <person name="Poon T.W."/>
            <person name="Priest M."/>
            <person name="Roberts A."/>
            <person name="Saif S."/>
            <person name="Shea T."/>
            <person name="Sisk P."/>
            <person name="Sykes S."/>
            <person name="Wortman J."/>
            <person name="Nusbaum C."/>
            <person name="Birren B."/>
        </authorList>
    </citation>
    <scope>NUCLEOTIDE SEQUENCE [LARGE SCALE GENOMIC DNA]</scope>
    <source>
        <strain evidence="2 3">CBS 606.96</strain>
    </source>
</reference>
<dbReference type="InterPro" id="IPR036249">
    <property type="entry name" value="Thioredoxin-like_sf"/>
</dbReference>
<accession>W9Y5S9</accession>
<dbReference type="Proteomes" id="UP000019478">
    <property type="component" value="Unassembled WGS sequence"/>
</dbReference>
<evidence type="ECO:0000313" key="3">
    <source>
        <dbReference type="Proteomes" id="UP000019478"/>
    </source>
</evidence>
<evidence type="ECO:0000256" key="1">
    <source>
        <dbReference type="RuleBase" id="RU363082"/>
    </source>
</evidence>
<dbReference type="OrthoDB" id="429967at2759"/>
<dbReference type="eggNOG" id="ENOG502SC8X">
    <property type="taxonomic scope" value="Eukaryota"/>
</dbReference>
<dbReference type="PANTHER" id="PTHR33558:SF1">
    <property type="entry name" value="GLUTAREDOXIN-LIKE PROTEIN C5ORF63 HOMOLOG"/>
    <property type="match status" value="1"/>
</dbReference>
<dbReference type="InterPro" id="IPR052565">
    <property type="entry name" value="Glutaredoxin-like_YDR286C"/>
</dbReference>
<comment type="similarity">
    <text evidence="1">Belongs to the glutaredoxin family.</text>
</comment>
<organism evidence="2 3">
    <name type="scientific">Capronia epimyces CBS 606.96</name>
    <dbReference type="NCBI Taxonomy" id="1182542"/>
    <lineage>
        <taxon>Eukaryota</taxon>
        <taxon>Fungi</taxon>
        <taxon>Dikarya</taxon>
        <taxon>Ascomycota</taxon>
        <taxon>Pezizomycotina</taxon>
        <taxon>Eurotiomycetes</taxon>
        <taxon>Chaetothyriomycetidae</taxon>
        <taxon>Chaetothyriales</taxon>
        <taxon>Herpotrichiellaceae</taxon>
        <taxon>Capronia</taxon>
    </lineage>
</organism>
<dbReference type="SUPFAM" id="SSF52833">
    <property type="entry name" value="Thioredoxin-like"/>
    <property type="match status" value="1"/>
</dbReference>